<dbReference type="SUPFAM" id="SSF141986">
    <property type="entry name" value="LD-carboxypeptidase A C-terminal domain-like"/>
    <property type="match status" value="1"/>
</dbReference>
<accession>A0A160VFF9</accession>
<feature type="domain" description="LD-carboxypeptidase C-terminal" evidence="4">
    <location>
        <begin position="176"/>
        <end position="292"/>
    </location>
</feature>
<comment type="similarity">
    <text evidence="1">Belongs to the peptidase S66 family.</text>
</comment>
<dbReference type="AlphaFoldDB" id="A0A160VFF9"/>
<dbReference type="InterPro" id="IPR003507">
    <property type="entry name" value="S66_fam"/>
</dbReference>
<dbReference type="Gene3D" id="3.40.50.10740">
    <property type="entry name" value="Class I glutamine amidotransferase-like"/>
    <property type="match status" value="1"/>
</dbReference>
<dbReference type="PIRSF" id="PIRSF028757">
    <property type="entry name" value="LD-carboxypeptidase"/>
    <property type="match status" value="1"/>
</dbReference>
<evidence type="ECO:0000256" key="2">
    <source>
        <dbReference type="ARBA" id="ARBA00022801"/>
    </source>
</evidence>
<dbReference type="EMBL" id="FAXC01000221">
    <property type="protein sequence ID" value="CUV09346.1"/>
    <property type="molecule type" value="Genomic_DNA"/>
</dbReference>
<name>A0A160VFF9_9ZZZZ</name>
<dbReference type="Gene3D" id="3.50.30.60">
    <property type="entry name" value="LD-carboxypeptidase A C-terminal domain-like"/>
    <property type="match status" value="1"/>
</dbReference>
<evidence type="ECO:0000313" key="5">
    <source>
        <dbReference type="EMBL" id="CUV09346.1"/>
    </source>
</evidence>
<keyword evidence="2 5" id="KW-0378">Hydrolase</keyword>
<evidence type="ECO:0000259" key="3">
    <source>
        <dbReference type="Pfam" id="PF02016"/>
    </source>
</evidence>
<dbReference type="Pfam" id="PF02016">
    <property type="entry name" value="Peptidase_S66"/>
    <property type="match status" value="1"/>
</dbReference>
<sequence length="308" mass="34201">MIKPAGLKSEANIGVISPSYWIAEDILKNTSEIFSSRNFHLTFGKSIMAKEGPFAGPPELRAEDLNNMFADPNIDAIFCARGGYGANRVLPLLNYDMIKENPKIFIGYSDITAYLTSITQKTEIITFHGPMLVSYKHGFIDYNFDQMMKALTRTENIVISTPEEFDPHILKEGTAKGPLWGGNLSLVMNRLGTDGQINTTGCILFLEDLDEYLYSFERMLVHLQTAGVFNNINGLIIGELIDMKDQEISFGKSTDDIVMEICGALDIPIVTNFPCGHGKYQATLPISLPVELEVDKTVKLKFSEPAVN</sequence>
<dbReference type="InterPro" id="IPR040449">
    <property type="entry name" value="Peptidase_S66_N"/>
</dbReference>
<dbReference type="InterPro" id="IPR040921">
    <property type="entry name" value="Peptidase_S66C"/>
</dbReference>
<dbReference type="InterPro" id="IPR027478">
    <property type="entry name" value="LdcA_N"/>
</dbReference>
<dbReference type="Pfam" id="PF17676">
    <property type="entry name" value="Peptidase_S66C"/>
    <property type="match status" value="1"/>
</dbReference>
<evidence type="ECO:0000256" key="1">
    <source>
        <dbReference type="ARBA" id="ARBA00010233"/>
    </source>
</evidence>
<dbReference type="PANTHER" id="PTHR30237:SF5">
    <property type="entry name" value="CARBOXYPEPTIDASE VC_A0337-RELATED"/>
    <property type="match status" value="1"/>
</dbReference>
<organism evidence="5">
    <name type="scientific">hydrothermal vent metagenome</name>
    <dbReference type="NCBI Taxonomy" id="652676"/>
    <lineage>
        <taxon>unclassified sequences</taxon>
        <taxon>metagenomes</taxon>
        <taxon>ecological metagenomes</taxon>
    </lineage>
</organism>
<evidence type="ECO:0000259" key="4">
    <source>
        <dbReference type="Pfam" id="PF17676"/>
    </source>
</evidence>
<gene>
    <name evidence="5" type="ORF">MGWOODY_Mmi532</name>
</gene>
<feature type="domain" description="LD-carboxypeptidase N-terminal" evidence="3">
    <location>
        <begin position="13"/>
        <end position="129"/>
    </location>
</feature>
<proteinExistence type="inferred from homology"/>
<dbReference type="PANTHER" id="PTHR30237">
    <property type="entry name" value="MURAMOYLTETRAPEPTIDE CARBOXYPEPTIDASE"/>
    <property type="match status" value="1"/>
</dbReference>
<keyword evidence="5" id="KW-0645">Protease</keyword>
<reference evidence="5" key="1">
    <citation type="submission" date="2015-10" db="EMBL/GenBank/DDBJ databases">
        <authorList>
            <person name="Gilbert D.G."/>
        </authorList>
    </citation>
    <scope>NUCLEOTIDE SEQUENCE</scope>
</reference>
<protein>
    <submittedName>
        <fullName evidence="5">Muramoyltetrapeptide carboxypeptidase</fullName>
        <ecNumber evidence="5">3.4.17.13</ecNumber>
    </submittedName>
</protein>
<keyword evidence="5" id="KW-0121">Carboxypeptidase</keyword>
<dbReference type="InterPro" id="IPR027461">
    <property type="entry name" value="Carboxypeptidase_A_C_sf"/>
</dbReference>
<dbReference type="CDD" id="cd07025">
    <property type="entry name" value="Peptidase_S66"/>
    <property type="match status" value="1"/>
</dbReference>
<dbReference type="SUPFAM" id="SSF52317">
    <property type="entry name" value="Class I glutamine amidotransferase-like"/>
    <property type="match status" value="1"/>
</dbReference>
<dbReference type="InterPro" id="IPR029062">
    <property type="entry name" value="Class_I_gatase-like"/>
</dbReference>
<dbReference type="GO" id="GO:0106415">
    <property type="term" value="F:muramoyltetrapeptide carboxypeptidase activity"/>
    <property type="evidence" value="ECO:0007669"/>
    <property type="project" value="UniProtKB-EC"/>
</dbReference>
<dbReference type="EC" id="3.4.17.13" evidence="5"/>